<comment type="caution">
    <text evidence="1">The sequence shown here is derived from an EMBL/GenBank/DDBJ whole genome shotgun (WGS) entry which is preliminary data.</text>
</comment>
<name>A0A8H6S4F9_9AGAR</name>
<proteinExistence type="predicted"/>
<evidence type="ECO:0000313" key="1">
    <source>
        <dbReference type="EMBL" id="KAF7292252.1"/>
    </source>
</evidence>
<sequence length="56" mass="6982">MPWSSQSQRRMMWLGSTRRRDALRRTLIDILQRRRQSLRRWRAYARHQAKYPAVAR</sequence>
<reference evidence="1" key="1">
    <citation type="submission" date="2020-05" db="EMBL/GenBank/DDBJ databases">
        <title>Mycena genomes resolve the evolution of fungal bioluminescence.</title>
        <authorList>
            <person name="Tsai I.J."/>
        </authorList>
    </citation>
    <scope>NUCLEOTIDE SEQUENCE</scope>
    <source>
        <strain evidence="1">171206Taipei</strain>
    </source>
</reference>
<protein>
    <submittedName>
        <fullName evidence="1">Uncharacterized protein</fullName>
    </submittedName>
</protein>
<dbReference type="Proteomes" id="UP000636479">
    <property type="component" value="Unassembled WGS sequence"/>
</dbReference>
<evidence type="ECO:0000313" key="2">
    <source>
        <dbReference type="Proteomes" id="UP000636479"/>
    </source>
</evidence>
<dbReference type="AlphaFoldDB" id="A0A8H6S4F9"/>
<accession>A0A8H6S4F9</accession>
<organism evidence="1 2">
    <name type="scientific">Mycena indigotica</name>
    <dbReference type="NCBI Taxonomy" id="2126181"/>
    <lineage>
        <taxon>Eukaryota</taxon>
        <taxon>Fungi</taxon>
        <taxon>Dikarya</taxon>
        <taxon>Basidiomycota</taxon>
        <taxon>Agaricomycotina</taxon>
        <taxon>Agaricomycetes</taxon>
        <taxon>Agaricomycetidae</taxon>
        <taxon>Agaricales</taxon>
        <taxon>Marasmiineae</taxon>
        <taxon>Mycenaceae</taxon>
        <taxon>Mycena</taxon>
    </lineage>
</organism>
<dbReference type="EMBL" id="JACAZF010000012">
    <property type="protein sequence ID" value="KAF7292252.1"/>
    <property type="molecule type" value="Genomic_DNA"/>
</dbReference>
<dbReference type="GeneID" id="59351527"/>
<gene>
    <name evidence="1" type="ORF">MIND_01252600</name>
</gene>
<dbReference type="RefSeq" id="XP_037214979.1">
    <property type="nucleotide sequence ID" value="XM_037369011.1"/>
</dbReference>
<keyword evidence="2" id="KW-1185">Reference proteome</keyword>